<feature type="signal peptide" evidence="1">
    <location>
        <begin position="1"/>
        <end position="23"/>
    </location>
</feature>
<evidence type="ECO:0000256" key="1">
    <source>
        <dbReference type="SAM" id="SignalP"/>
    </source>
</evidence>
<evidence type="ECO:0000313" key="2">
    <source>
        <dbReference type="EMBL" id="RMJ06104.1"/>
    </source>
</evidence>
<accession>A0A3M2RLM7</accession>
<proteinExistence type="predicted"/>
<comment type="caution">
    <text evidence="2">The sequence shown here is derived from an EMBL/GenBank/DDBJ whole genome shotgun (WGS) entry which is preliminary data.</text>
</comment>
<evidence type="ECO:0008006" key="4">
    <source>
        <dbReference type="Google" id="ProtNLM"/>
    </source>
</evidence>
<reference evidence="2 3" key="1">
    <citation type="submission" date="2018-08" db="EMBL/GenBank/DDBJ databases">
        <title>Whole Genome Sequence of the Moderate Halophilic Marine Bacterium Marinobacter litoralis Sw-45.</title>
        <authorList>
            <person name="Musa H."/>
        </authorList>
    </citation>
    <scope>NUCLEOTIDE SEQUENCE [LARGE SCALE GENOMIC DNA]</scope>
    <source>
        <strain evidence="2 3">Sw-45</strain>
    </source>
</reference>
<dbReference type="AlphaFoldDB" id="A0A3M2RLM7"/>
<dbReference type="Gene3D" id="2.40.160.60">
    <property type="entry name" value="Outer membrane protein transport protein (OMPP1/FadL/TodX)"/>
    <property type="match status" value="1"/>
</dbReference>
<dbReference type="EMBL" id="QMDL01000001">
    <property type="protein sequence ID" value="RMJ06104.1"/>
    <property type="molecule type" value="Genomic_DNA"/>
</dbReference>
<feature type="chain" id="PRO_5018126626" description="Outer membrane protein transport protein (OMPP1/FadL/TodX)" evidence="1">
    <location>
        <begin position="24"/>
        <end position="306"/>
    </location>
</feature>
<keyword evidence="3" id="KW-1185">Reference proteome</keyword>
<gene>
    <name evidence="2" type="ORF">DOQ08_00788</name>
</gene>
<dbReference type="SUPFAM" id="SSF56935">
    <property type="entry name" value="Porins"/>
    <property type="match status" value="1"/>
</dbReference>
<dbReference type="RefSeq" id="WP_227537473.1">
    <property type="nucleotide sequence ID" value="NZ_QMDL01000001.1"/>
</dbReference>
<organism evidence="2 3">
    <name type="scientific">Marinobacter litoralis</name>
    <dbReference type="NCBI Taxonomy" id="187981"/>
    <lineage>
        <taxon>Bacteria</taxon>
        <taxon>Pseudomonadati</taxon>
        <taxon>Pseudomonadota</taxon>
        <taxon>Gammaproteobacteria</taxon>
        <taxon>Pseudomonadales</taxon>
        <taxon>Marinobacteraceae</taxon>
        <taxon>Marinobacter</taxon>
    </lineage>
</organism>
<sequence>MPRRAVQLCAVLTCGLIVPNADASMGNLGTSYGLMPQDVATAQGLSLFNSEASATYYNPSYITTDKRGEMTAGILHAEQELRTTRPDAQGNVLSNSPTQHVLLGFKTNLASLTRKSHPVYVGVMLGLEKYGKEMLAFRSETSDSGQYLKFGKQPLFLNLGGATVLTEGVSVGASVRLTLKSRAELKAFSTLEGETSQERLQVNAQPSLKAILGATIEPSALFCDTACFWDDWEAAVVYQTKSSSSTTIDANVVVNRTIAEPGLSLAVTTIEAFQPESYNAGFQYQNDRWRVSAMVRADRRVLRRYH</sequence>
<dbReference type="Proteomes" id="UP000265903">
    <property type="component" value="Unassembled WGS sequence"/>
</dbReference>
<keyword evidence="1" id="KW-0732">Signal</keyword>
<evidence type="ECO:0000313" key="3">
    <source>
        <dbReference type="Proteomes" id="UP000265903"/>
    </source>
</evidence>
<name>A0A3M2RLM7_9GAMM</name>
<protein>
    <recommendedName>
        <fullName evidence="4">Outer membrane protein transport protein (OMPP1/FadL/TodX)</fullName>
    </recommendedName>
</protein>